<dbReference type="InterPro" id="IPR045101">
    <property type="entry name" value="PTP_PTEN"/>
</dbReference>
<dbReference type="GO" id="GO:0043005">
    <property type="term" value="C:neuron projection"/>
    <property type="evidence" value="ECO:0007669"/>
    <property type="project" value="UniProtKB-SubCell"/>
</dbReference>
<dbReference type="Gene3D" id="3.90.190.10">
    <property type="entry name" value="Protein tyrosine phosphatase superfamily"/>
    <property type="match status" value="1"/>
</dbReference>
<dbReference type="PROSITE" id="PS51181">
    <property type="entry name" value="PPASE_TENSIN"/>
    <property type="match status" value="1"/>
</dbReference>
<dbReference type="GO" id="GO:0046856">
    <property type="term" value="P:phosphatidylinositol dephosphorylation"/>
    <property type="evidence" value="ECO:0007669"/>
    <property type="project" value="TreeGrafter"/>
</dbReference>
<sequence>MVESRSLYIKQKDNSLTNQSTPCVFSVDSVSDITIENQLSNCCYGDGGSLQMEQMSCNSGQMLQHFGSSSTTFSTSSSNITSGSYPIDQYSVASSSGVATLDSSADRFQPTNFVPSRISNDDSTPTMSILTETSGTSNLNKKELIQLSTGTTSTINSTESATEAIIPSTTITAFSSLSLNATEPVRKFLSGNKPSGISAKIFSRSAKESEDSGQAHSTPSLLSSFAGSEGSSGQQIVDINTPSTVSNNTPSDSTTLESSSSNSSHSILGSNQLPSVLNCAATSCSQIFCTPLRTIVSQNRRRYQMDGFNLDLTYITDRIIAMGYPAETKEALYRNSMTHIVKFLEHYHPGHYKVFNLRGQYVYDPANFHNRVISFEMTDHHPPRLELMAPFCREVHEYLEADPLNVVAVHCKAGKGRTGVMICAYLCYISFYRTPRQNMDYYSIIRTHNNKGVTIPSQRRYVYYFAHLRERKLNYIPLRCELVGVYLERPPKLSGTFSKGALKVRVACGDVDVFLGSDMWLNAEQYEEEEELYKRFPLASVEEEQFDQQQSDVDKNCISRRCYGWTVPSNKRVFLEGDIRIDIFQKSRLKLFNVKQERKKVGHIWFNTMFTCPGFCGGQYVHGDEAYQYPDSMIVRRCFKRVDHQKSISSKNSELEDSVSSGSKKQSIADDSSISTQHFSPTLSNHEKCLSGDEKKEERQKSRSMRFVSRITNEGGGITGTAKKRSARSPCRQLIESEQKGWQSQDGCASELLNNQTAPRKQCRSSLDTIQNDYEEEIIVEKPPGLDVHCPTESLRGIYPNEKLAPRYGIEEIIREAFHKNLVKDLYNTRRMSQPRDGPLVPKATIDRPNANGPFCLLRRSDEHVGVFGVQEIDRAYKNKDIDVSFKVFVVTRCIDESILSDVRLAEQFIKVTNQKQTQKEMEKLEKMQQKHRKLILAQQQHLNVNKSGGENSNDLATSSSDNEMPCSSSDSNEALLSKQQKQFNDDPSCSLRTPDPKTCAKHGCIGSNLKHSIEEIEKEEEFERFVPETEETFEDFDFFHPRQQTSSTIRGPSDSSTPVISSYVLHNQIPEENKGLQEESERLQITQQNVPIIDFQSNEEVESIGECISSTKHSPCSVTHGKESQSSAPNSLLSELTEPEVYHPSDCSLAPSTSSSCSSDIETFGKFFKRRLHTTVQHRAINWIVLNDDGYQSPHSAFYIVLPNVPDENPQNNVLLESLESNSDWPPISTGLPDEFYQGTVKYILEMSATLAEHVDFLEEELKQKDALFTFDKVLSPLLKDEGNGYFALSSVQLKMLTDWPECSLTDWKKDFEAIEKLLVNEMSDRAQHQIIVDSVRRIPESELAKIDPWQRRLVELLKLEWDMIGLQPDPRNNNFHAKEQNWTKGLLHEARTHGKRYLTSLLLDPRYANVQVMIKDRNQLKHVPPKILKKLSVGNDPEKGPWKASTDDSSMFDLLKYSNAREQKKELWDSWIARSSFASNDHLFNNSLTIEELRSIYERLSQHIGFKSTAHHQLSSKMIGNPETLRDFIAGLYHRLRPVLIERYEQWCKYAEKEEGIETFGQLRTSDLFYICRREAEHFHGVDTLDLMNHFPVWPTFEKILTVIQFVLGIEFKEISDDSLERCHPSVRIYEVTDKTTNEYLGRFYLDAFARDGKVDKGWIANIWRLKDENKGLDKLVWLVGNIKEEDEVLHYEELEDLLENVGILVHALLTRSPYMHLSRPHAMYSQEWDARDFLKIFFKFFISKPELILSMSSPHLKNGHLLTLQKAQDISLALARGKFWDTWRTLFWADYDLSLFELEKFQDKYYLDLYKEIYAEYFPFPIEHNNFHPCSFIPIFVPHSNAYVHQTFDNEGNNLSTANRLKQVWLNNGSLKSQWEMYTQFQGREPNILAISNFYDPILSPLINEEKKYALGC</sequence>
<evidence type="ECO:0000259" key="15">
    <source>
        <dbReference type="PROSITE" id="PS50056"/>
    </source>
</evidence>
<proteinExistence type="inferred from homology"/>
<feature type="compositionally biased region" description="Low complexity" evidence="14">
    <location>
        <begin position="251"/>
        <end position="264"/>
    </location>
</feature>
<dbReference type="InterPro" id="IPR003595">
    <property type="entry name" value="Tyr_Pase_cat"/>
</dbReference>
<dbReference type="InterPro" id="IPR001567">
    <property type="entry name" value="Pept_M3A_M3B_dom"/>
</dbReference>
<evidence type="ECO:0000256" key="1">
    <source>
        <dbReference type="ARBA" id="ARBA00004487"/>
    </source>
</evidence>
<evidence type="ECO:0000256" key="13">
    <source>
        <dbReference type="RuleBase" id="RU003435"/>
    </source>
</evidence>
<evidence type="ECO:0000256" key="6">
    <source>
        <dbReference type="ARBA" id="ARBA00022723"/>
    </source>
</evidence>
<keyword evidence="7 13" id="KW-0378">Hydrolase</keyword>
<evidence type="ECO:0000313" key="18">
    <source>
        <dbReference type="WBParaSite" id="scaffold2540_cov237.g5023"/>
    </source>
</evidence>
<dbReference type="WBParaSite" id="scaffold2540_cov237.g5023">
    <property type="protein sequence ID" value="scaffold2540_cov237.g5023"/>
    <property type="gene ID" value="scaffold2540_cov237.g5023"/>
</dbReference>
<feature type="compositionally biased region" description="Polar residues" evidence="14">
    <location>
        <begin position="944"/>
        <end position="992"/>
    </location>
</feature>
<dbReference type="InterPro" id="IPR029021">
    <property type="entry name" value="Prot-tyrosine_phosphatase-like"/>
</dbReference>
<feature type="region of interest" description="Disordered" evidence="14">
    <location>
        <begin position="944"/>
        <end position="997"/>
    </location>
</feature>
<dbReference type="GO" id="GO:0008285">
    <property type="term" value="P:negative regulation of cell population proliferation"/>
    <property type="evidence" value="ECO:0007669"/>
    <property type="project" value="TreeGrafter"/>
</dbReference>
<evidence type="ECO:0000256" key="3">
    <source>
        <dbReference type="ARBA" id="ARBA00007881"/>
    </source>
</evidence>
<keyword evidence="6 13" id="KW-0479">Metal-binding</keyword>
<dbReference type="Gene3D" id="3.40.390.10">
    <property type="entry name" value="Collagenase (Catalytic Domain)"/>
    <property type="match status" value="1"/>
</dbReference>
<evidence type="ECO:0000256" key="7">
    <source>
        <dbReference type="ARBA" id="ARBA00022801"/>
    </source>
</evidence>
<dbReference type="GO" id="GO:0004222">
    <property type="term" value="F:metalloendopeptidase activity"/>
    <property type="evidence" value="ECO:0007669"/>
    <property type="project" value="InterPro"/>
</dbReference>
<dbReference type="GO" id="GO:0005634">
    <property type="term" value="C:nucleus"/>
    <property type="evidence" value="ECO:0007669"/>
    <property type="project" value="TreeGrafter"/>
</dbReference>
<dbReference type="SMART" id="SM01326">
    <property type="entry name" value="PTEN_C2"/>
    <property type="match status" value="1"/>
</dbReference>
<dbReference type="GO" id="GO:0050793">
    <property type="term" value="P:regulation of developmental process"/>
    <property type="evidence" value="ECO:0007669"/>
    <property type="project" value="UniProtKB-ARBA"/>
</dbReference>
<dbReference type="GO" id="GO:0016314">
    <property type="term" value="F:phosphatidylinositol-3,4,5-trisphosphate 3-phosphatase activity"/>
    <property type="evidence" value="ECO:0007669"/>
    <property type="project" value="TreeGrafter"/>
</dbReference>
<dbReference type="PROSITE" id="PS00383">
    <property type="entry name" value="TYR_PHOSPHATASE_1"/>
    <property type="match status" value="1"/>
</dbReference>
<dbReference type="GO" id="GO:0043491">
    <property type="term" value="P:phosphatidylinositol 3-kinase/protein kinase B signal transduction"/>
    <property type="evidence" value="ECO:0007669"/>
    <property type="project" value="TreeGrafter"/>
</dbReference>
<dbReference type="Gene3D" id="1.10.1370.10">
    <property type="entry name" value="Neurolysin, domain 3"/>
    <property type="match status" value="1"/>
</dbReference>
<dbReference type="GO" id="GO:0006508">
    <property type="term" value="P:proteolysis"/>
    <property type="evidence" value="ECO:0007669"/>
    <property type="project" value="UniProtKB-KW"/>
</dbReference>
<evidence type="ECO:0000256" key="10">
    <source>
        <dbReference type="ARBA" id="ARBA00023049"/>
    </source>
</evidence>
<keyword evidence="10 13" id="KW-0482">Metalloprotease</keyword>
<dbReference type="PROSITE" id="PS50056">
    <property type="entry name" value="TYR_PHOSPHATASE_2"/>
    <property type="match status" value="1"/>
</dbReference>
<dbReference type="InterPro" id="IPR014020">
    <property type="entry name" value="Tensin_C2-dom"/>
</dbReference>
<accession>A0A915M329</accession>
<comment type="cofactor">
    <cofactor evidence="13">
        <name>Zn(2+)</name>
        <dbReference type="ChEBI" id="CHEBI:29105"/>
    </cofactor>
    <text evidence="13">Binds 1 zinc ion.</text>
</comment>
<evidence type="ECO:0000256" key="12">
    <source>
        <dbReference type="ARBA" id="ARBA00023273"/>
    </source>
</evidence>
<name>A0A915M329_MELJA</name>
<evidence type="ECO:0000313" key="17">
    <source>
        <dbReference type="Proteomes" id="UP000887561"/>
    </source>
</evidence>
<dbReference type="SUPFAM" id="SSF55486">
    <property type="entry name" value="Metalloproteases ('zincins'), catalytic domain"/>
    <property type="match status" value="1"/>
</dbReference>
<dbReference type="InterPro" id="IPR051281">
    <property type="entry name" value="Dual-spec_lipid-protein_phosph"/>
</dbReference>
<evidence type="ECO:0000256" key="14">
    <source>
        <dbReference type="SAM" id="MobiDB-lite"/>
    </source>
</evidence>
<dbReference type="InterPro" id="IPR057023">
    <property type="entry name" value="PTP-SAK"/>
</dbReference>
<dbReference type="CDD" id="cd14509">
    <property type="entry name" value="PTP_PTEN"/>
    <property type="match status" value="1"/>
</dbReference>
<protein>
    <submittedName>
        <fullName evidence="18">Phosphatidylinositol-3,4,5-trisphosphate 3-phosphatase</fullName>
    </submittedName>
</protein>
<comment type="similarity">
    <text evidence="13">Belongs to the peptidase M3 family.</text>
</comment>
<feature type="domain" description="Tyrosine specific protein phosphatases" evidence="15">
    <location>
        <begin position="389"/>
        <end position="460"/>
    </location>
</feature>
<dbReference type="InterPro" id="IPR029023">
    <property type="entry name" value="Tensin_phosphatase"/>
</dbReference>
<evidence type="ECO:0000259" key="16">
    <source>
        <dbReference type="PROSITE" id="PS51181"/>
    </source>
</evidence>
<evidence type="ECO:0000256" key="2">
    <source>
        <dbReference type="ARBA" id="ARBA00004496"/>
    </source>
</evidence>
<dbReference type="Pfam" id="PF01432">
    <property type="entry name" value="Peptidase_M3"/>
    <property type="match status" value="1"/>
</dbReference>
<evidence type="ECO:0000256" key="9">
    <source>
        <dbReference type="ARBA" id="ARBA00022912"/>
    </source>
</evidence>
<keyword evidence="4" id="KW-0963">Cytoplasm</keyword>
<dbReference type="InterPro" id="IPR024079">
    <property type="entry name" value="MetalloPept_cat_dom_sf"/>
</dbReference>
<keyword evidence="11" id="KW-0443">Lipid metabolism</keyword>
<dbReference type="GO" id="GO:0046872">
    <property type="term" value="F:metal ion binding"/>
    <property type="evidence" value="ECO:0007669"/>
    <property type="project" value="UniProtKB-UniRule"/>
</dbReference>
<dbReference type="SMART" id="SM00404">
    <property type="entry name" value="PTPc_motif"/>
    <property type="match status" value="1"/>
</dbReference>
<evidence type="ECO:0000256" key="8">
    <source>
        <dbReference type="ARBA" id="ARBA00022833"/>
    </source>
</evidence>
<dbReference type="InterPro" id="IPR000387">
    <property type="entry name" value="Tyr_Pase_dom"/>
</dbReference>
<feature type="compositionally biased region" description="Polar residues" evidence="14">
    <location>
        <begin position="650"/>
        <end position="684"/>
    </location>
</feature>
<dbReference type="InterPro" id="IPR016130">
    <property type="entry name" value="Tyr_Pase_AS"/>
</dbReference>
<dbReference type="GO" id="GO:0005829">
    <property type="term" value="C:cytosol"/>
    <property type="evidence" value="ECO:0007669"/>
    <property type="project" value="TreeGrafter"/>
</dbReference>
<keyword evidence="8 13" id="KW-0862">Zinc</keyword>
<feature type="compositionally biased region" description="Basic and acidic residues" evidence="14">
    <location>
        <begin position="685"/>
        <end position="701"/>
    </location>
</feature>
<feature type="compositionally biased region" description="Polar residues" evidence="14">
    <location>
        <begin position="212"/>
        <end position="250"/>
    </location>
</feature>
<dbReference type="Pfam" id="PF22784">
    <property type="entry name" value="PTP-SAK"/>
    <property type="match status" value="1"/>
</dbReference>
<evidence type="ECO:0000256" key="11">
    <source>
        <dbReference type="ARBA" id="ARBA00023098"/>
    </source>
</evidence>
<comment type="subcellular location">
    <subcellularLocation>
        <location evidence="1">Cell projection</location>
        <location evidence="1">Neuron projection</location>
    </subcellularLocation>
    <subcellularLocation>
        <location evidence="2">Cytoplasm</location>
    </subcellularLocation>
</comment>
<organism evidence="17 18">
    <name type="scientific">Meloidogyne javanica</name>
    <name type="common">Root-knot nematode worm</name>
    <dbReference type="NCBI Taxonomy" id="6303"/>
    <lineage>
        <taxon>Eukaryota</taxon>
        <taxon>Metazoa</taxon>
        <taxon>Ecdysozoa</taxon>
        <taxon>Nematoda</taxon>
        <taxon>Chromadorea</taxon>
        <taxon>Rhabditida</taxon>
        <taxon>Tylenchina</taxon>
        <taxon>Tylenchomorpha</taxon>
        <taxon>Tylenchoidea</taxon>
        <taxon>Meloidogynidae</taxon>
        <taxon>Meloidogyninae</taxon>
        <taxon>Meloidogyne</taxon>
        <taxon>Meloidogyne incognita group</taxon>
    </lineage>
</organism>
<evidence type="ECO:0000256" key="4">
    <source>
        <dbReference type="ARBA" id="ARBA00022490"/>
    </source>
</evidence>
<dbReference type="InterPro" id="IPR024077">
    <property type="entry name" value="Neurolysin/TOP_dom2"/>
</dbReference>
<dbReference type="Proteomes" id="UP000887561">
    <property type="component" value="Unplaced"/>
</dbReference>
<evidence type="ECO:0000256" key="5">
    <source>
        <dbReference type="ARBA" id="ARBA00022670"/>
    </source>
</evidence>
<feature type="domain" description="Phosphatase tensin-type" evidence="16">
    <location>
        <begin position="301"/>
        <end position="472"/>
    </location>
</feature>
<dbReference type="PANTHER" id="PTHR12305:SF81">
    <property type="entry name" value="PHOSPHATIDYLINOSITOL 3,4,5-TRISPHOSPHATE 3-PHOSPHATASE AND DUAL-SPECIFICITY PROTEIN PHOSPHATASE PTEN"/>
    <property type="match status" value="1"/>
</dbReference>
<keyword evidence="9" id="KW-0904">Protein phosphatase</keyword>
<keyword evidence="5 13" id="KW-0645">Protease</keyword>
<keyword evidence="17" id="KW-1185">Reference proteome</keyword>
<feature type="region of interest" description="Disordered" evidence="14">
    <location>
        <begin position="650"/>
        <end position="706"/>
    </location>
</feature>
<feature type="region of interest" description="Disordered" evidence="14">
    <location>
        <begin position="203"/>
        <end position="264"/>
    </location>
</feature>
<dbReference type="GO" id="GO:0048870">
    <property type="term" value="P:cell motility"/>
    <property type="evidence" value="ECO:0007669"/>
    <property type="project" value="TreeGrafter"/>
</dbReference>
<dbReference type="GO" id="GO:0005886">
    <property type="term" value="C:plasma membrane"/>
    <property type="evidence" value="ECO:0007669"/>
    <property type="project" value="TreeGrafter"/>
</dbReference>
<reference evidence="18" key="1">
    <citation type="submission" date="2022-11" db="UniProtKB">
        <authorList>
            <consortium name="WormBaseParasite"/>
        </authorList>
    </citation>
    <scope>IDENTIFICATION</scope>
</reference>
<keyword evidence="12" id="KW-0966">Cell projection</keyword>
<dbReference type="PANTHER" id="PTHR12305">
    <property type="entry name" value="PHOSPHATASE WITH HOMOLOGY TO TENSIN"/>
    <property type="match status" value="1"/>
</dbReference>
<dbReference type="SUPFAM" id="SSF52799">
    <property type="entry name" value="(Phosphotyrosine protein) phosphatases II"/>
    <property type="match status" value="1"/>
</dbReference>
<comment type="similarity">
    <text evidence="3">Belongs to the PTEN phosphatase protein family.</text>
</comment>
<dbReference type="Gene3D" id="2.60.40.1110">
    <property type="match status" value="1"/>
</dbReference>
<dbReference type="GO" id="GO:0051896">
    <property type="term" value="P:regulation of phosphatidylinositol 3-kinase/protein kinase B signal transduction"/>
    <property type="evidence" value="ECO:0007669"/>
    <property type="project" value="TreeGrafter"/>
</dbReference>
<dbReference type="GO" id="GO:0004725">
    <property type="term" value="F:protein tyrosine phosphatase activity"/>
    <property type="evidence" value="ECO:0007669"/>
    <property type="project" value="TreeGrafter"/>
</dbReference>